<evidence type="ECO:0000256" key="2">
    <source>
        <dbReference type="SAM" id="SignalP"/>
    </source>
</evidence>
<protein>
    <submittedName>
        <fullName evidence="3">Uncharacterized protein</fullName>
    </submittedName>
</protein>
<feature type="chain" id="PRO_5025398644" evidence="2">
    <location>
        <begin position="23"/>
        <end position="205"/>
    </location>
</feature>
<sequence>MRLINLSAAAVVGFGLLSTVFAIPVASLDSGNNDVLARSDELIAALNAREVPTSTVNARAPAAHKHKQASTPTTISITFTALPKAESESKSETSESSESTTAKDTVPNEADEKEKVEALVKKAAEAKKIGTVDSVYEFVWGGTVTPGTETTFIMRIEGPNPQTFQGRIPRENGQKKATLETGKGRVIIALKLASLCAGLLKVCGI</sequence>
<feature type="compositionally biased region" description="Low complexity" evidence="1">
    <location>
        <begin position="94"/>
        <end position="103"/>
    </location>
</feature>
<dbReference type="Proteomes" id="UP000799118">
    <property type="component" value="Unassembled WGS sequence"/>
</dbReference>
<feature type="region of interest" description="Disordered" evidence="1">
    <location>
        <begin position="54"/>
        <end position="113"/>
    </location>
</feature>
<dbReference type="AlphaFoldDB" id="A0A6A4HC68"/>
<gene>
    <name evidence="3" type="ORF">BT96DRAFT_923260</name>
</gene>
<feature type="compositionally biased region" description="Polar residues" evidence="1">
    <location>
        <begin position="69"/>
        <end position="79"/>
    </location>
</feature>
<dbReference type="EMBL" id="ML769542">
    <property type="protein sequence ID" value="KAE9394837.1"/>
    <property type="molecule type" value="Genomic_DNA"/>
</dbReference>
<keyword evidence="2" id="KW-0732">Signal</keyword>
<accession>A0A6A4HC68</accession>
<evidence type="ECO:0000313" key="4">
    <source>
        <dbReference type="Proteomes" id="UP000799118"/>
    </source>
</evidence>
<evidence type="ECO:0000256" key="1">
    <source>
        <dbReference type="SAM" id="MobiDB-lite"/>
    </source>
</evidence>
<name>A0A6A4HC68_9AGAR</name>
<proteinExistence type="predicted"/>
<reference evidence="3" key="1">
    <citation type="journal article" date="2019" name="Environ. Microbiol.">
        <title>Fungal ecological strategies reflected in gene transcription - a case study of two litter decomposers.</title>
        <authorList>
            <person name="Barbi F."/>
            <person name="Kohler A."/>
            <person name="Barry K."/>
            <person name="Baskaran P."/>
            <person name="Daum C."/>
            <person name="Fauchery L."/>
            <person name="Ihrmark K."/>
            <person name="Kuo A."/>
            <person name="LaButti K."/>
            <person name="Lipzen A."/>
            <person name="Morin E."/>
            <person name="Grigoriev I.V."/>
            <person name="Henrissat B."/>
            <person name="Lindahl B."/>
            <person name="Martin F."/>
        </authorList>
    </citation>
    <scope>NUCLEOTIDE SEQUENCE</scope>
    <source>
        <strain evidence="3">JB14</strain>
    </source>
</reference>
<keyword evidence="4" id="KW-1185">Reference proteome</keyword>
<evidence type="ECO:0000313" key="3">
    <source>
        <dbReference type="EMBL" id="KAE9394837.1"/>
    </source>
</evidence>
<feature type="signal peptide" evidence="2">
    <location>
        <begin position="1"/>
        <end position="22"/>
    </location>
</feature>
<organism evidence="3 4">
    <name type="scientific">Gymnopus androsaceus JB14</name>
    <dbReference type="NCBI Taxonomy" id="1447944"/>
    <lineage>
        <taxon>Eukaryota</taxon>
        <taxon>Fungi</taxon>
        <taxon>Dikarya</taxon>
        <taxon>Basidiomycota</taxon>
        <taxon>Agaricomycotina</taxon>
        <taxon>Agaricomycetes</taxon>
        <taxon>Agaricomycetidae</taxon>
        <taxon>Agaricales</taxon>
        <taxon>Marasmiineae</taxon>
        <taxon>Omphalotaceae</taxon>
        <taxon>Gymnopus</taxon>
    </lineage>
</organism>